<gene>
    <name evidence="4" type="ORF">FKG95_15925</name>
</gene>
<feature type="domain" description="Ice-binding protein C-terminal" evidence="3">
    <location>
        <begin position="169"/>
        <end position="192"/>
    </location>
</feature>
<evidence type="ECO:0000259" key="3">
    <source>
        <dbReference type="Pfam" id="PF07589"/>
    </source>
</evidence>
<feature type="chain" id="PRO_5021723147" evidence="2">
    <location>
        <begin position="25"/>
        <end position="195"/>
    </location>
</feature>
<comment type="caution">
    <text evidence="4">The sequence shown here is derived from an EMBL/GenBank/DDBJ whole genome shotgun (WGS) entry which is preliminary data.</text>
</comment>
<dbReference type="EMBL" id="VHSH01000005">
    <property type="protein sequence ID" value="TQV79151.1"/>
    <property type="molecule type" value="Genomic_DNA"/>
</dbReference>
<keyword evidence="5" id="KW-1185">Reference proteome</keyword>
<dbReference type="NCBIfam" id="TIGR02595">
    <property type="entry name" value="PEP_CTERM"/>
    <property type="match status" value="1"/>
</dbReference>
<dbReference type="RefSeq" id="WP_142897375.1">
    <property type="nucleotide sequence ID" value="NZ_ML660056.1"/>
</dbReference>
<organism evidence="4 5">
    <name type="scientific">Denitrobaculum tricleocarpae</name>
    <dbReference type="NCBI Taxonomy" id="2591009"/>
    <lineage>
        <taxon>Bacteria</taxon>
        <taxon>Pseudomonadati</taxon>
        <taxon>Pseudomonadota</taxon>
        <taxon>Alphaproteobacteria</taxon>
        <taxon>Rhodospirillales</taxon>
        <taxon>Rhodospirillaceae</taxon>
        <taxon>Denitrobaculum</taxon>
    </lineage>
</organism>
<sequence length="195" mass="20672">MKLTHCAAAAIALTALLFSLPAKAVPISYDISWTGENGYSMTGEFSFDDGNPRKRIKNAGDLLTFSFEGFLNGKSFGSVNLADGLFGTLNFNFDSFFEAFVVGGPSESRGGQLWNTSRQGADCPMPGFGFVSGNLLQGFCIDGVLDPRSTTIPIEESTLTATRRTTTVAVPEPGTLALMGLGLIGLAGVARRRSR</sequence>
<name>A0A545TPR5_9PROT</name>
<reference evidence="4 5" key="1">
    <citation type="submission" date="2019-06" db="EMBL/GenBank/DDBJ databases">
        <title>Whole genome sequence for Rhodospirillaceae sp. R148.</title>
        <authorList>
            <person name="Wang G."/>
        </authorList>
    </citation>
    <scope>NUCLEOTIDE SEQUENCE [LARGE SCALE GENOMIC DNA]</scope>
    <source>
        <strain evidence="4 5">R148</strain>
    </source>
</reference>
<protein>
    <submittedName>
        <fullName evidence="4">PEP-CTERM sorting domain-containing protein</fullName>
    </submittedName>
</protein>
<dbReference type="OrthoDB" id="7860723at2"/>
<keyword evidence="1" id="KW-1133">Transmembrane helix</keyword>
<proteinExistence type="predicted"/>
<evidence type="ECO:0000313" key="5">
    <source>
        <dbReference type="Proteomes" id="UP000315252"/>
    </source>
</evidence>
<evidence type="ECO:0000256" key="2">
    <source>
        <dbReference type="SAM" id="SignalP"/>
    </source>
</evidence>
<dbReference type="Pfam" id="PF07589">
    <property type="entry name" value="PEP-CTERM"/>
    <property type="match status" value="1"/>
</dbReference>
<keyword evidence="2" id="KW-0732">Signal</keyword>
<dbReference type="Proteomes" id="UP000315252">
    <property type="component" value="Unassembled WGS sequence"/>
</dbReference>
<feature type="signal peptide" evidence="2">
    <location>
        <begin position="1"/>
        <end position="24"/>
    </location>
</feature>
<evidence type="ECO:0000256" key="1">
    <source>
        <dbReference type="SAM" id="Phobius"/>
    </source>
</evidence>
<evidence type="ECO:0000313" key="4">
    <source>
        <dbReference type="EMBL" id="TQV79151.1"/>
    </source>
</evidence>
<accession>A0A545TPR5</accession>
<feature type="transmembrane region" description="Helical" evidence="1">
    <location>
        <begin position="173"/>
        <end position="190"/>
    </location>
</feature>
<keyword evidence="1" id="KW-0472">Membrane</keyword>
<dbReference type="InterPro" id="IPR013424">
    <property type="entry name" value="Ice-binding_C"/>
</dbReference>
<keyword evidence="1" id="KW-0812">Transmembrane</keyword>
<dbReference type="AlphaFoldDB" id="A0A545TPR5"/>